<dbReference type="EMBL" id="JBHDLJ010000008">
    <property type="protein sequence ID" value="MFB0835093.1"/>
    <property type="molecule type" value="Genomic_DNA"/>
</dbReference>
<dbReference type="InterPro" id="IPR008278">
    <property type="entry name" value="4-PPantetheinyl_Trfase_dom"/>
</dbReference>
<dbReference type="Pfam" id="PF01648">
    <property type="entry name" value="ACPS"/>
    <property type="match status" value="1"/>
</dbReference>
<organism evidence="3 4">
    <name type="scientific">Arthrobacter halodurans</name>
    <dbReference type="NCBI Taxonomy" id="516699"/>
    <lineage>
        <taxon>Bacteria</taxon>
        <taxon>Bacillati</taxon>
        <taxon>Actinomycetota</taxon>
        <taxon>Actinomycetes</taxon>
        <taxon>Micrococcales</taxon>
        <taxon>Micrococcaceae</taxon>
        <taxon>Arthrobacter</taxon>
    </lineage>
</organism>
<dbReference type="GO" id="GO:0016740">
    <property type="term" value="F:transferase activity"/>
    <property type="evidence" value="ECO:0007669"/>
    <property type="project" value="UniProtKB-KW"/>
</dbReference>
<dbReference type="RefSeq" id="WP_373972268.1">
    <property type="nucleotide sequence ID" value="NZ_JBHDLJ010000008.1"/>
</dbReference>
<accession>A0ABV4UQ66</accession>
<evidence type="ECO:0000256" key="1">
    <source>
        <dbReference type="ARBA" id="ARBA00022679"/>
    </source>
</evidence>
<evidence type="ECO:0000313" key="3">
    <source>
        <dbReference type="EMBL" id="MFB0835093.1"/>
    </source>
</evidence>
<dbReference type="InterPro" id="IPR037143">
    <property type="entry name" value="4-PPantetheinyl_Trfase_dom_sf"/>
</dbReference>
<keyword evidence="4" id="KW-1185">Reference proteome</keyword>
<dbReference type="SUPFAM" id="SSF56214">
    <property type="entry name" value="4'-phosphopantetheinyl transferase"/>
    <property type="match status" value="2"/>
</dbReference>
<comment type="caution">
    <text evidence="3">The sequence shown here is derived from an EMBL/GenBank/DDBJ whole genome shotgun (WGS) entry which is preliminary data.</text>
</comment>
<feature type="domain" description="4'-phosphopantetheinyl transferase" evidence="2">
    <location>
        <begin position="120"/>
        <end position="185"/>
    </location>
</feature>
<protein>
    <submittedName>
        <fullName evidence="3">4'-phosphopantetheinyl transferase superfamily protein</fullName>
    </submittedName>
</protein>
<evidence type="ECO:0000259" key="2">
    <source>
        <dbReference type="Pfam" id="PF01648"/>
    </source>
</evidence>
<evidence type="ECO:0000313" key="4">
    <source>
        <dbReference type="Proteomes" id="UP001575652"/>
    </source>
</evidence>
<dbReference type="Proteomes" id="UP001575652">
    <property type="component" value="Unassembled WGS sequence"/>
</dbReference>
<keyword evidence="1 3" id="KW-0808">Transferase</keyword>
<sequence length="233" mass="23835">MGDTRPSIALAAAPLAAAAGLPERWLTPAERERADAHGSGDARRRFVAGRLLVRELAAGLFDAPGGPGSLEVWTVCPWCGPGAHGRPELVADGAAVPVPLSYSRASGWLLVGVGPPGWRIGVDLADAASPAFAEEPGGNPLDDVAYAPRERALLEALEPGGRPLARARWWALKEALGKALGEGIAGPGGPPVVAGAGRHEALRDPRAVAEQVDAERVGLPAGLVAAAVLLPRD</sequence>
<dbReference type="Gene3D" id="3.90.470.20">
    <property type="entry name" value="4'-phosphopantetheinyl transferase domain"/>
    <property type="match status" value="1"/>
</dbReference>
<proteinExistence type="predicted"/>
<reference evidence="3 4" key="1">
    <citation type="submission" date="2024-09" db="EMBL/GenBank/DDBJ databases">
        <authorList>
            <person name="Salinas-Garcia M.A."/>
            <person name="Prieme A."/>
        </authorList>
    </citation>
    <scope>NUCLEOTIDE SEQUENCE [LARGE SCALE GENOMIC DNA]</scope>
    <source>
        <strain evidence="3 4">DSM 21081</strain>
    </source>
</reference>
<gene>
    <name evidence="3" type="ORF">ACETWP_10880</name>
</gene>
<name>A0ABV4UQ66_9MICC</name>